<dbReference type="InterPro" id="IPR029479">
    <property type="entry name" value="Nitroreductase"/>
</dbReference>
<proteinExistence type="inferred from homology"/>
<dbReference type="Gene3D" id="3.40.109.10">
    <property type="entry name" value="NADH Oxidase"/>
    <property type="match status" value="1"/>
</dbReference>
<keyword evidence="8" id="KW-1185">Reference proteome</keyword>
<dbReference type="InterPro" id="IPR016446">
    <property type="entry name" value="Flavin_OxRdtase_Frp"/>
</dbReference>
<dbReference type="AlphaFoldDB" id="A0A562QHF0"/>
<dbReference type="NCBIfam" id="NF008033">
    <property type="entry name" value="PRK10765.1"/>
    <property type="match status" value="1"/>
</dbReference>
<evidence type="ECO:0000256" key="2">
    <source>
        <dbReference type="ARBA" id="ARBA00022630"/>
    </source>
</evidence>
<keyword evidence="4 5" id="KW-0560">Oxidoreductase</keyword>
<dbReference type="SUPFAM" id="SSF55469">
    <property type="entry name" value="FMN-dependent nitroreductase-like"/>
    <property type="match status" value="1"/>
</dbReference>
<dbReference type="GO" id="GO:0016491">
    <property type="term" value="F:oxidoreductase activity"/>
    <property type="evidence" value="ECO:0007669"/>
    <property type="project" value="UniProtKB-UniRule"/>
</dbReference>
<name>A0A562QHF0_9BACI</name>
<keyword evidence="5" id="KW-0521">NADP</keyword>
<comment type="caution">
    <text evidence="7">The sequence shown here is derived from an EMBL/GenBank/DDBJ whole genome shotgun (WGS) entry which is preliminary data.</text>
</comment>
<reference evidence="7 8" key="1">
    <citation type="journal article" date="2015" name="Stand. Genomic Sci.">
        <title>Genomic Encyclopedia of Bacterial and Archaeal Type Strains, Phase III: the genomes of soil and plant-associated and newly described type strains.</title>
        <authorList>
            <person name="Whitman W.B."/>
            <person name="Woyke T."/>
            <person name="Klenk H.P."/>
            <person name="Zhou Y."/>
            <person name="Lilburn T.G."/>
            <person name="Beck B.J."/>
            <person name="De Vos P."/>
            <person name="Vandamme P."/>
            <person name="Eisen J.A."/>
            <person name="Garrity G."/>
            <person name="Hugenholtz P."/>
            <person name="Kyrpides N.C."/>
        </authorList>
    </citation>
    <scope>NUCLEOTIDE SEQUENCE [LARGE SCALE GENOMIC DNA]</scope>
    <source>
        <strain evidence="7 8">CGMCC 1.10116</strain>
    </source>
</reference>
<sequence>MQQTEMIKLIQSHRSIRAFTEQKVTDAQIESIVESGRWAPSSNHVQAYSIIVIQSEERKKELAKLAGNQSYVEECPVFFVICADFYRLQRATAKHEQPFEVGAQEQVLVGAVDTALVAENMLLAARSYGMGGVMIGGIRNDPEAVSKLLGLPEFTFPVMGLCIGYPAQEPEQKPRLPKQAVVHYETYDASNYEETLAQYDEITARYYQERSEAKRVDTWSEQMSRFFATTKRPHIGDFLKKQGFLKS</sequence>
<evidence type="ECO:0000256" key="3">
    <source>
        <dbReference type="ARBA" id="ARBA00022643"/>
    </source>
</evidence>
<evidence type="ECO:0000313" key="7">
    <source>
        <dbReference type="EMBL" id="TWI56161.1"/>
    </source>
</evidence>
<dbReference type="InterPro" id="IPR000415">
    <property type="entry name" value="Nitroreductase-like"/>
</dbReference>
<dbReference type="CDD" id="cd02146">
    <property type="entry name" value="NfsA-like"/>
    <property type="match status" value="1"/>
</dbReference>
<dbReference type="PANTHER" id="PTHR43425:SF2">
    <property type="entry name" value="OXYGEN-INSENSITIVE NADPH NITROREDUCTASE"/>
    <property type="match status" value="1"/>
</dbReference>
<comment type="similarity">
    <text evidence="1 5">Belongs to the flavin oxidoreductase frp family.</text>
</comment>
<dbReference type="RefSeq" id="WP_242009808.1">
    <property type="nucleotide sequence ID" value="NZ_VLKZ01000005.1"/>
</dbReference>
<evidence type="ECO:0000313" key="8">
    <source>
        <dbReference type="Proteomes" id="UP000315711"/>
    </source>
</evidence>
<accession>A0A562QHF0</accession>
<protein>
    <submittedName>
        <fullName evidence="7">Nitroreductase</fullName>
    </submittedName>
</protein>
<keyword evidence="3 5" id="KW-0288">FMN</keyword>
<evidence type="ECO:0000256" key="4">
    <source>
        <dbReference type="ARBA" id="ARBA00023002"/>
    </source>
</evidence>
<feature type="domain" description="Nitroreductase" evidence="6">
    <location>
        <begin position="10"/>
        <end position="67"/>
    </location>
</feature>
<evidence type="ECO:0000259" key="6">
    <source>
        <dbReference type="Pfam" id="PF00881"/>
    </source>
</evidence>
<dbReference type="Proteomes" id="UP000315711">
    <property type="component" value="Unassembled WGS sequence"/>
</dbReference>
<dbReference type="EMBL" id="VLKZ01000005">
    <property type="protein sequence ID" value="TWI56161.1"/>
    <property type="molecule type" value="Genomic_DNA"/>
</dbReference>
<evidence type="ECO:0000256" key="5">
    <source>
        <dbReference type="PIRNR" id="PIRNR005426"/>
    </source>
</evidence>
<organism evidence="7 8">
    <name type="scientific">Halalkalibacter nanhaiisediminis</name>
    <dbReference type="NCBI Taxonomy" id="688079"/>
    <lineage>
        <taxon>Bacteria</taxon>
        <taxon>Bacillati</taxon>
        <taxon>Bacillota</taxon>
        <taxon>Bacilli</taxon>
        <taxon>Bacillales</taxon>
        <taxon>Bacillaceae</taxon>
        <taxon>Halalkalibacter</taxon>
    </lineage>
</organism>
<keyword evidence="2 5" id="KW-0285">Flavoprotein</keyword>
<dbReference type="Pfam" id="PF00881">
    <property type="entry name" value="Nitroreductase"/>
    <property type="match status" value="1"/>
</dbReference>
<dbReference type="PANTHER" id="PTHR43425">
    <property type="entry name" value="OXYGEN-INSENSITIVE NADPH NITROREDUCTASE"/>
    <property type="match status" value="1"/>
</dbReference>
<evidence type="ECO:0000256" key="1">
    <source>
        <dbReference type="ARBA" id="ARBA00008366"/>
    </source>
</evidence>
<dbReference type="PIRSF" id="PIRSF005426">
    <property type="entry name" value="Frp"/>
    <property type="match status" value="1"/>
</dbReference>
<gene>
    <name evidence="7" type="ORF">IQ10_02051</name>
</gene>